<organism evidence="11 12">
    <name type="scientific">Rhamnella rubrinervis</name>
    <dbReference type="NCBI Taxonomy" id="2594499"/>
    <lineage>
        <taxon>Eukaryota</taxon>
        <taxon>Viridiplantae</taxon>
        <taxon>Streptophyta</taxon>
        <taxon>Embryophyta</taxon>
        <taxon>Tracheophyta</taxon>
        <taxon>Spermatophyta</taxon>
        <taxon>Magnoliopsida</taxon>
        <taxon>eudicotyledons</taxon>
        <taxon>Gunneridae</taxon>
        <taxon>Pentapetalae</taxon>
        <taxon>rosids</taxon>
        <taxon>fabids</taxon>
        <taxon>Rosales</taxon>
        <taxon>Rhamnaceae</taxon>
        <taxon>rhamnoid group</taxon>
        <taxon>Rhamneae</taxon>
        <taxon>Rhamnella</taxon>
    </lineage>
</organism>
<evidence type="ECO:0000256" key="8">
    <source>
        <dbReference type="SAM" id="MobiDB-lite"/>
    </source>
</evidence>
<keyword evidence="5 7" id="KW-0040">ANK repeat</keyword>
<dbReference type="InterPro" id="IPR026961">
    <property type="entry name" value="PGG_dom"/>
</dbReference>
<evidence type="ECO:0000256" key="4">
    <source>
        <dbReference type="ARBA" id="ARBA00022989"/>
    </source>
</evidence>
<evidence type="ECO:0000313" key="11">
    <source>
        <dbReference type="EMBL" id="KAF3442506.1"/>
    </source>
</evidence>
<feature type="repeat" description="ANK" evidence="7">
    <location>
        <begin position="314"/>
        <end position="344"/>
    </location>
</feature>
<feature type="repeat" description="ANK" evidence="7">
    <location>
        <begin position="351"/>
        <end position="373"/>
    </location>
</feature>
<dbReference type="OrthoDB" id="1194380at2759"/>
<gene>
    <name evidence="11" type="ORF">FNV43_RR16422</name>
</gene>
<protein>
    <recommendedName>
        <fullName evidence="10">PGG domain-containing protein</fullName>
    </recommendedName>
</protein>
<dbReference type="Pfam" id="PF00023">
    <property type="entry name" value="Ank"/>
    <property type="match status" value="1"/>
</dbReference>
<keyword evidence="12" id="KW-1185">Reference proteome</keyword>
<comment type="caution">
    <text evidence="11">The sequence shown here is derived from an EMBL/GenBank/DDBJ whole genome shotgun (WGS) entry which is preliminary data.</text>
</comment>
<dbReference type="Gene3D" id="1.25.40.20">
    <property type="entry name" value="Ankyrin repeat-containing domain"/>
    <property type="match status" value="2"/>
</dbReference>
<dbReference type="Pfam" id="PF13962">
    <property type="entry name" value="PGG"/>
    <property type="match status" value="1"/>
</dbReference>
<dbReference type="GO" id="GO:0005886">
    <property type="term" value="C:plasma membrane"/>
    <property type="evidence" value="ECO:0007669"/>
    <property type="project" value="TreeGrafter"/>
</dbReference>
<dbReference type="InterPro" id="IPR036770">
    <property type="entry name" value="Ankyrin_rpt-contain_sf"/>
</dbReference>
<evidence type="ECO:0000256" key="9">
    <source>
        <dbReference type="SAM" id="Phobius"/>
    </source>
</evidence>
<sequence length="743" mass="83166">MEPKLFKAALYGSNDDDSSTSSIMNTARRNLVENINWDVQQKTKYQENSILHVAAKSGNKKTTEKILQKEHSLVLQQNKKQDTPLHIAARLGHADLSSFLISRTNTYAKDCELGINKYPFRQVNSLLNTALHEAVRNGHHSIVKLLIEQDQNLTSLTNEAGESPLFLAIDRKFHTIALCILETCPGNIQETCLDSSFLQGRNGMNAMHAAVIGMPPQRNKFVEKLDTFLTDYFRRHSNVKALFERYTGVTCAITRQGDVLREVLVRCGSEILKKKDDFGWLPLHYAAHVGNVQVVKLFLTNNIDLAYGKIGDKEGMSALHIAARKGLKEHIGVIRTLVEECPDVCELVDNRGRTALHVAVESGNRYAVKTLLNMPEFNDLINEQDKDGNTSLHLAAFDVTHHAVLIMLATDGRMEKTILNEMGMTAIDIISTNTQLSKLDKAFMISMLEEKGYRPSLERRIIVRETKSVDHESIEGHEKSQQTTQRLKMPAKDEVVASGSGSSNTARENNKEKHHVTPNNDTGNDKPYHHIRNIGGINLLVATIIASITFAAAMQIPGGLDDKGIAKFEMNSVFKIFVIADTLAFGCAASSMFIHFAVALSSQILQETYSYPINCVVFLTILSIASTVVAFIMGTELVFARPYPGAFEADLPMFVASLSFLIPIFYFLFRFIKIGYRLLPSVYITVYNLGMAIEKALDEVHFFQIPDHAFVFFPTVLLIQAFDFFRILLGLVFRIIFRIAFSP</sequence>
<dbReference type="PANTHER" id="PTHR24186">
    <property type="entry name" value="PROTEIN PHOSPHATASE 1 REGULATORY SUBUNIT"/>
    <property type="match status" value="1"/>
</dbReference>
<keyword evidence="6 9" id="KW-0472">Membrane</keyword>
<feature type="transmembrane region" description="Helical" evidence="9">
    <location>
        <begin position="653"/>
        <end position="671"/>
    </location>
</feature>
<dbReference type="Pfam" id="PF12796">
    <property type="entry name" value="Ank_2"/>
    <property type="match status" value="3"/>
</dbReference>
<feature type="compositionally biased region" description="Basic and acidic residues" evidence="8">
    <location>
        <begin position="468"/>
        <end position="480"/>
    </location>
</feature>
<dbReference type="EMBL" id="VOIH02000007">
    <property type="protein sequence ID" value="KAF3442506.1"/>
    <property type="molecule type" value="Genomic_DNA"/>
</dbReference>
<accession>A0A8K0MD60</accession>
<evidence type="ECO:0000256" key="5">
    <source>
        <dbReference type="ARBA" id="ARBA00023043"/>
    </source>
</evidence>
<keyword evidence="2 9" id="KW-0812">Transmembrane</keyword>
<dbReference type="SUPFAM" id="SSF48403">
    <property type="entry name" value="Ankyrin repeat"/>
    <property type="match status" value="1"/>
</dbReference>
<evidence type="ECO:0000259" key="10">
    <source>
        <dbReference type="Pfam" id="PF13962"/>
    </source>
</evidence>
<feature type="domain" description="PGG" evidence="10">
    <location>
        <begin position="533"/>
        <end position="635"/>
    </location>
</feature>
<feature type="region of interest" description="Disordered" evidence="8">
    <location>
        <begin position="468"/>
        <end position="527"/>
    </location>
</feature>
<evidence type="ECO:0000256" key="7">
    <source>
        <dbReference type="PROSITE-ProRule" id="PRU00023"/>
    </source>
</evidence>
<dbReference type="InterPro" id="IPR002110">
    <property type="entry name" value="Ankyrin_rpt"/>
</dbReference>
<evidence type="ECO:0000313" key="12">
    <source>
        <dbReference type="Proteomes" id="UP000796880"/>
    </source>
</evidence>
<feature type="transmembrane region" description="Helical" evidence="9">
    <location>
        <begin position="709"/>
        <end position="737"/>
    </location>
</feature>
<proteinExistence type="predicted"/>
<dbReference type="SMART" id="SM00248">
    <property type="entry name" value="ANK"/>
    <property type="match status" value="8"/>
</dbReference>
<evidence type="ECO:0000256" key="1">
    <source>
        <dbReference type="ARBA" id="ARBA00004141"/>
    </source>
</evidence>
<keyword evidence="4 9" id="KW-1133">Transmembrane helix</keyword>
<comment type="subcellular location">
    <subcellularLocation>
        <location evidence="1">Membrane</location>
        <topology evidence="1">Multi-pass membrane protein</topology>
    </subcellularLocation>
</comment>
<name>A0A8K0MD60_9ROSA</name>
<evidence type="ECO:0000256" key="6">
    <source>
        <dbReference type="ARBA" id="ARBA00023136"/>
    </source>
</evidence>
<feature type="transmembrane region" description="Helical" evidence="9">
    <location>
        <begin position="576"/>
        <end position="599"/>
    </location>
</feature>
<dbReference type="PANTHER" id="PTHR24186:SF50">
    <property type="entry name" value="ANKYRIN REPEAT-CONTAINING PROTEIN ITN1-LIKE ISOFORM X1"/>
    <property type="match status" value="1"/>
</dbReference>
<reference evidence="11" key="1">
    <citation type="submission" date="2020-03" db="EMBL/GenBank/DDBJ databases">
        <title>A high-quality chromosome-level genome assembly of a woody plant with both climbing and erect habits, Rhamnella rubrinervis.</title>
        <authorList>
            <person name="Lu Z."/>
            <person name="Yang Y."/>
            <person name="Zhu X."/>
            <person name="Sun Y."/>
        </authorList>
    </citation>
    <scope>NUCLEOTIDE SEQUENCE</scope>
    <source>
        <strain evidence="11">BYM</strain>
        <tissue evidence="11">Leaf</tissue>
    </source>
</reference>
<feature type="transmembrane region" description="Helical" evidence="9">
    <location>
        <begin position="611"/>
        <end position="633"/>
    </location>
</feature>
<keyword evidence="3" id="KW-0677">Repeat</keyword>
<feature type="repeat" description="ANK" evidence="7">
    <location>
        <begin position="126"/>
        <end position="158"/>
    </location>
</feature>
<dbReference type="PROSITE" id="PS50088">
    <property type="entry name" value="ANK_REPEAT"/>
    <property type="match status" value="5"/>
</dbReference>
<evidence type="ECO:0000256" key="3">
    <source>
        <dbReference type="ARBA" id="ARBA00022737"/>
    </source>
</evidence>
<feature type="transmembrane region" description="Helical" evidence="9">
    <location>
        <begin position="678"/>
        <end position="697"/>
    </location>
</feature>
<dbReference type="PROSITE" id="PS50297">
    <property type="entry name" value="ANK_REP_REGION"/>
    <property type="match status" value="5"/>
</dbReference>
<feature type="repeat" description="ANK" evidence="7">
    <location>
        <begin position="278"/>
        <end position="305"/>
    </location>
</feature>
<dbReference type="Proteomes" id="UP000796880">
    <property type="component" value="Unassembled WGS sequence"/>
</dbReference>
<evidence type="ECO:0000256" key="2">
    <source>
        <dbReference type="ARBA" id="ARBA00022692"/>
    </source>
</evidence>
<feature type="transmembrane region" description="Helical" evidence="9">
    <location>
        <begin position="536"/>
        <end position="556"/>
    </location>
</feature>
<feature type="repeat" description="ANK" evidence="7">
    <location>
        <begin position="80"/>
        <end position="103"/>
    </location>
</feature>
<dbReference type="AlphaFoldDB" id="A0A8K0MD60"/>